<organism evidence="1 2">
    <name type="scientific">Cerrena zonata</name>
    <dbReference type="NCBI Taxonomy" id="2478898"/>
    <lineage>
        <taxon>Eukaryota</taxon>
        <taxon>Fungi</taxon>
        <taxon>Dikarya</taxon>
        <taxon>Basidiomycota</taxon>
        <taxon>Agaricomycotina</taxon>
        <taxon>Agaricomycetes</taxon>
        <taxon>Polyporales</taxon>
        <taxon>Cerrenaceae</taxon>
        <taxon>Cerrena</taxon>
    </lineage>
</organism>
<dbReference type="EMBL" id="JASBNA010000026">
    <property type="protein sequence ID" value="KAK7684256.1"/>
    <property type="molecule type" value="Genomic_DNA"/>
</dbReference>
<evidence type="ECO:0000313" key="1">
    <source>
        <dbReference type="EMBL" id="KAK7684256.1"/>
    </source>
</evidence>
<dbReference type="AlphaFoldDB" id="A0AAW0G3N1"/>
<dbReference type="Proteomes" id="UP001385951">
    <property type="component" value="Unassembled WGS sequence"/>
</dbReference>
<gene>
    <name evidence="1" type="ORF">QCA50_012580</name>
</gene>
<name>A0AAW0G3N1_9APHY</name>
<sequence length="53" mass="5233">MVAAAHLPVVAPIATTVGGITAAIDDLPLGATGVKVAEIPLSVSVRDLISDIL</sequence>
<evidence type="ECO:0000313" key="2">
    <source>
        <dbReference type="Proteomes" id="UP001385951"/>
    </source>
</evidence>
<comment type="caution">
    <text evidence="1">The sequence shown here is derived from an EMBL/GenBank/DDBJ whole genome shotgun (WGS) entry which is preliminary data.</text>
</comment>
<reference evidence="1 2" key="1">
    <citation type="submission" date="2022-09" db="EMBL/GenBank/DDBJ databases">
        <authorList>
            <person name="Palmer J.M."/>
        </authorList>
    </citation>
    <scope>NUCLEOTIDE SEQUENCE [LARGE SCALE GENOMIC DNA]</scope>
    <source>
        <strain evidence="1 2">DSM 7382</strain>
    </source>
</reference>
<keyword evidence="2" id="KW-1185">Reference proteome</keyword>
<protein>
    <submittedName>
        <fullName evidence="1">Uncharacterized protein</fullName>
    </submittedName>
</protein>
<accession>A0AAW0G3N1</accession>
<proteinExistence type="predicted"/>